<comment type="caution">
    <text evidence="4">The sequence shown here is derived from an EMBL/GenBank/DDBJ whole genome shotgun (WGS) entry which is preliminary data.</text>
</comment>
<dbReference type="SMART" id="SM00325">
    <property type="entry name" value="RhoGEF"/>
    <property type="match status" value="1"/>
</dbReference>
<feature type="compositionally biased region" description="Basic and acidic residues" evidence="2">
    <location>
        <begin position="323"/>
        <end position="336"/>
    </location>
</feature>
<feature type="compositionally biased region" description="Low complexity" evidence="2">
    <location>
        <begin position="769"/>
        <end position="791"/>
    </location>
</feature>
<dbReference type="Gene3D" id="1.20.900.10">
    <property type="entry name" value="Dbl homology (DH) domain"/>
    <property type="match status" value="1"/>
</dbReference>
<dbReference type="Pfam" id="PF00018">
    <property type="entry name" value="SH3_1"/>
    <property type="match status" value="1"/>
</dbReference>
<evidence type="ECO:0000256" key="1">
    <source>
        <dbReference type="ARBA" id="ARBA00022443"/>
    </source>
</evidence>
<dbReference type="CDD" id="cd00174">
    <property type="entry name" value="SH3"/>
    <property type="match status" value="1"/>
</dbReference>
<proteinExistence type="predicted"/>
<accession>A0ABP1QB17</accession>
<gene>
    <name evidence="4" type="ORF">ODALV1_LOCUS9295</name>
</gene>
<evidence type="ECO:0000256" key="2">
    <source>
        <dbReference type="SAM" id="MobiDB-lite"/>
    </source>
</evidence>
<feature type="region of interest" description="Disordered" evidence="2">
    <location>
        <begin position="607"/>
        <end position="635"/>
    </location>
</feature>
<dbReference type="InterPro" id="IPR001452">
    <property type="entry name" value="SH3_domain"/>
</dbReference>
<dbReference type="InterPro" id="IPR036028">
    <property type="entry name" value="SH3-like_dom_sf"/>
</dbReference>
<dbReference type="Pfam" id="PF00621">
    <property type="entry name" value="RhoGEF"/>
    <property type="match status" value="1"/>
</dbReference>
<feature type="region of interest" description="Disordered" evidence="2">
    <location>
        <begin position="659"/>
        <end position="718"/>
    </location>
</feature>
<dbReference type="CDD" id="cd00160">
    <property type="entry name" value="RhoGEF"/>
    <property type="match status" value="1"/>
</dbReference>
<feature type="region of interest" description="Disordered" evidence="2">
    <location>
        <begin position="867"/>
        <end position="969"/>
    </location>
</feature>
<dbReference type="InterPro" id="IPR035899">
    <property type="entry name" value="DBL_dom_sf"/>
</dbReference>
<dbReference type="InterPro" id="IPR047271">
    <property type="entry name" value="Ephexin-like"/>
</dbReference>
<organism evidence="4 5">
    <name type="scientific">Orchesella dallaii</name>
    <dbReference type="NCBI Taxonomy" id="48710"/>
    <lineage>
        <taxon>Eukaryota</taxon>
        <taxon>Metazoa</taxon>
        <taxon>Ecdysozoa</taxon>
        <taxon>Arthropoda</taxon>
        <taxon>Hexapoda</taxon>
        <taxon>Collembola</taxon>
        <taxon>Entomobryomorpha</taxon>
        <taxon>Entomobryoidea</taxon>
        <taxon>Orchesellidae</taxon>
        <taxon>Orchesellinae</taxon>
        <taxon>Orchesella</taxon>
    </lineage>
</organism>
<dbReference type="SUPFAM" id="SSF50044">
    <property type="entry name" value="SH3-domain"/>
    <property type="match status" value="1"/>
</dbReference>
<feature type="compositionally biased region" description="Low complexity" evidence="2">
    <location>
        <begin position="877"/>
        <end position="890"/>
    </location>
</feature>
<feature type="compositionally biased region" description="Basic and acidic residues" evidence="2">
    <location>
        <begin position="607"/>
        <end position="617"/>
    </location>
</feature>
<feature type="region of interest" description="Disordered" evidence="2">
    <location>
        <begin position="736"/>
        <end position="848"/>
    </location>
</feature>
<name>A0ABP1QB17_9HEXA</name>
<dbReference type="InterPro" id="IPR000219">
    <property type="entry name" value="DH_dom"/>
</dbReference>
<feature type="domain" description="DH" evidence="3">
    <location>
        <begin position="1061"/>
        <end position="1244"/>
    </location>
</feature>
<protein>
    <recommendedName>
        <fullName evidence="3">DH domain-containing protein</fullName>
    </recommendedName>
</protein>
<dbReference type="PANTHER" id="PTHR12845">
    <property type="entry name" value="GUANINE NUCLEOTIDE EXCHANGE FACTOR"/>
    <property type="match status" value="1"/>
</dbReference>
<reference evidence="4 5" key="1">
    <citation type="submission" date="2024-08" db="EMBL/GenBank/DDBJ databases">
        <authorList>
            <person name="Cucini C."/>
            <person name="Frati F."/>
        </authorList>
    </citation>
    <scope>NUCLEOTIDE SEQUENCE [LARGE SCALE GENOMIC DNA]</scope>
</reference>
<evidence type="ECO:0000313" key="4">
    <source>
        <dbReference type="EMBL" id="CAL8096199.1"/>
    </source>
</evidence>
<dbReference type="Gene3D" id="2.30.29.30">
    <property type="entry name" value="Pleckstrin-homology domain (PH domain)/Phosphotyrosine-binding domain (PTB)"/>
    <property type="match status" value="1"/>
</dbReference>
<dbReference type="EMBL" id="CAXLJM020000027">
    <property type="protein sequence ID" value="CAL8096199.1"/>
    <property type="molecule type" value="Genomic_DNA"/>
</dbReference>
<dbReference type="SUPFAM" id="SSF50729">
    <property type="entry name" value="PH domain-like"/>
    <property type="match status" value="1"/>
</dbReference>
<dbReference type="Gene3D" id="2.30.30.40">
    <property type="entry name" value="SH3 Domains"/>
    <property type="match status" value="1"/>
</dbReference>
<dbReference type="InterPro" id="IPR011993">
    <property type="entry name" value="PH-like_dom_sf"/>
</dbReference>
<dbReference type="SUPFAM" id="SSF48065">
    <property type="entry name" value="DBL homology domain (DH-domain)"/>
    <property type="match status" value="1"/>
</dbReference>
<feature type="region of interest" description="Disordered" evidence="2">
    <location>
        <begin position="315"/>
        <end position="336"/>
    </location>
</feature>
<evidence type="ECO:0000313" key="5">
    <source>
        <dbReference type="Proteomes" id="UP001642540"/>
    </source>
</evidence>
<feature type="compositionally biased region" description="Low complexity" evidence="2">
    <location>
        <begin position="805"/>
        <end position="826"/>
    </location>
</feature>
<feature type="compositionally biased region" description="Polar residues" evidence="2">
    <location>
        <begin position="891"/>
        <end position="909"/>
    </location>
</feature>
<dbReference type="PROSITE" id="PS50010">
    <property type="entry name" value="DH_2"/>
    <property type="match status" value="1"/>
</dbReference>
<evidence type="ECO:0000259" key="3">
    <source>
        <dbReference type="PROSITE" id="PS50010"/>
    </source>
</evidence>
<feature type="compositionally biased region" description="Acidic residues" evidence="2">
    <location>
        <begin position="674"/>
        <end position="687"/>
    </location>
</feature>
<keyword evidence="1" id="KW-0728">SH3 domain</keyword>
<dbReference type="Proteomes" id="UP001642540">
    <property type="component" value="Unassembled WGS sequence"/>
</dbReference>
<dbReference type="PANTHER" id="PTHR12845:SF5">
    <property type="entry name" value="EPHEXIN, ISOFORM D"/>
    <property type="match status" value="1"/>
</dbReference>
<keyword evidence="5" id="KW-1185">Reference proteome</keyword>
<sequence length="1467" mass="163728">MASGLVAKKIALFEVKPASLEQQCRLKRKHAIRRKKYRGKERRVVTHEGTTMIALSTSDEHLNQLKDSEEDAFSTRCSNQFSASCSALFDLVSVESSESGLTVDDKTHMEIIPRSKRFILKSGSVESFSKRLNIIDIDIEIKIEKKEQRSSNSSSTPVNALVLSDQYEPLEVDNTNISIKGSSSSPSVAVTDRIRLSASVDESSTNERNGSNYYCSKCSHDVPINQLIRSNNNRTTKASSSIIENNSPEPLYENIFTTVPPPPMSLGAPPLPPKRLFGDSFTTNYSCLPAASTQGLKTLTVANTSKDKDTTISNEMKASSATHSHEIKANEKTHETDTKLRIKATIESPYCKETKIEDHVTDSNSLLSTTATATTKDVAICPENDDIESLPEDQDEEPFYEDLYDYCNGSENGIEGNNPLLELFRDQLHSLEQNVEDEVEYCDCSTILALMNNTTAPTVSMDKQALMGEPYSFEREHSLRSYEIYDDCCGVDSTASFESNENEGSANNNKNCDISNDDDIECLTKSGSRNSVTVPTSHSHILSDYIKSKVTKASTPPSCKVSSSKPAQIIITPNVSKLISSQQPSSMTASNLHSAFPSLSISKTKLVEPKEAEREESIQNEASSPQVIAENERNVSKSKHANNVAYAYGILKSNNSINKPRFGGRPVIAHPIDGEEEKNDDDEDQNEEYLGYKRNKKDDNEIFNKPLPLPPSNSSTYESVYEEPIYGITNKLTATYSDKGGSCGTSPGKRRSSAPAAPFLPNKLSSSKPGSTYSHSPSVSSGSTYGYSSGSINEYGESGSASKYGPSSCQTVVSSSSTTGAASPAADGMSIYGISDKLPPTPPSKFSSIAKTAGRKIAKKFLGIRKTSKSSLDDPQPSSLESSNVSNSPLHLSQLQESKETSVTNSNNEKIGGNSSGTQIRRPISRPRMPPPEPPKNECGTPPASIGGTSNNYSIYDKHDRGTNEDDFDDSDFYDSDSELIRNFVSQVQPIYSMEEEPLYQYYTYGISLKPDDDYQPVIPKNLGLTLDMLVPRVGQRTLWCELPGVVSSGILSILSDKQKQLQEAIFEILTSEVSYLKSLDVLISLFYKNEELIGVLTEEERGYLFGNIEDVRDCSQAFLSELLAKWEESWYIQEIGDIIIRNTETRFSVYKEYCRNKPYQDKTMQKLRHTRDEFVSVVKAIEEDERCQMLQVDSFLMLPMQRITRLPLLVNAVIQRTAVGKEKNKCEESLKCLTNLVLSCNDAARESQDAEETMAILEKLEFTRGIRSLPDLGQFIMKGDFMKNPFDQGRGNQINWTFRKAKRQFYWLLLFSKQLLVARRKANGRFEIIDMTDPLDSHIKALPNLEGVSKDFKHFFMLHFNRKETVYFLSARTNSEVERWKSKLDTMKPKEELRVEAIFPYDARRPDEMSFYVGDVIRVSQMQPDGKFFVASVLADVLVHPYVQFVAFNFHVKYLKNSYLIVNITI</sequence>